<comment type="caution">
    <text evidence="2">The sequence shown here is derived from an EMBL/GenBank/DDBJ whole genome shotgun (WGS) entry which is preliminary data.</text>
</comment>
<sequence length="61" mass="6403">MDSAFETRGGAFTAGFEAPHAVHSTHNAHPSHPIRPMSHSPPEGPSATLAMRQTVRQGTAA</sequence>
<evidence type="ECO:0000313" key="3">
    <source>
        <dbReference type="Proteomes" id="UP000032702"/>
    </source>
</evidence>
<evidence type="ECO:0000256" key="1">
    <source>
        <dbReference type="SAM" id="MobiDB-lite"/>
    </source>
</evidence>
<organism evidence="2 3">
    <name type="scientific">Stigmatella aurantiaca (strain DW4/3-1)</name>
    <dbReference type="NCBI Taxonomy" id="378806"/>
    <lineage>
        <taxon>Bacteria</taxon>
        <taxon>Pseudomonadati</taxon>
        <taxon>Myxococcota</taxon>
        <taxon>Myxococcia</taxon>
        <taxon>Myxococcales</taxon>
        <taxon>Cystobacterineae</taxon>
        <taxon>Archangiaceae</taxon>
        <taxon>Stigmatella</taxon>
    </lineage>
</organism>
<dbReference type="Proteomes" id="UP000032702">
    <property type="component" value="Unassembled WGS sequence"/>
</dbReference>
<feature type="region of interest" description="Disordered" evidence="1">
    <location>
        <begin position="23"/>
        <end position="61"/>
    </location>
</feature>
<reference evidence="2 3" key="1">
    <citation type="submission" date="2006-04" db="EMBL/GenBank/DDBJ databases">
        <authorList>
            <person name="Nierman W.C."/>
        </authorList>
    </citation>
    <scope>NUCLEOTIDE SEQUENCE [LARGE SCALE GENOMIC DNA]</scope>
    <source>
        <strain evidence="2 3">DW4/3-1</strain>
    </source>
</reference>
<gene>
    <name evidence="2" type="ORF">STIAU_5275</name>
</gene>
<dbReference type="EMBL" id="AAMD01000294">
    <property type="protein sequence ID" value="EAU61963.1"/>
    <property type="molecule type" value="Genomic_DNA"/>
</dbReference>
<dbReference type="AlphaFoldDB" id="Q08NA9"/>
<name>Q08NA9_STIAD</name>
<accession>Q08NA9</accession>
<protein>
    <submittedName>
        <fullName evidence="2">Uncharacterized protein</fullName>
    </submittedName>
</protein>
<evidence type="ECO:0000313" key="2">
    <source>
        <dbReference type="EMBL" id="EAU61963.1"/>
    </source>
</evidence>
<proteinExistence type="predicted"/>